<evidence type="ECO:0000256" key="3">
    <source>
        <dbReference type="ARBA" id="ARBA00023004"/>
    </source>
</evidence>
<dbReference type="Proteomes" id="UP000060487">
    <property type="component" value="Unassembled WGS sequence"/>
</dbReference>
<comment type="caution">
    <text evidence="7">The sequence shown here is derived from an EMBL/GenBank/DDBJ whole genome shotgun (WGS) entry which is preliminary data.</text>
</comment>
<dbReference type="PANTHER" id="PTHR33751:SF1">
    <property type="entry name" value="CBB3-TYPE CYTOCHROME C OXIDASE SUBUNIT FIXP"/>
    <property type="match status" value="1"/>
</dbReference>
<dbReference type="InterPro" id="IPR036909">
    <property type="entry name" value="Cyt_c-like_dom_sf"/>
</dbReference>
<evidence type="ECO:0000259" key="6">
    <source>
        <dbReference type="PROSITE" id="PS51007"/>
    </source>
</evidence>
<dbReference type="Pfam" id="PF13442">
    <property type="entry name" value="Cytochrome_CBB3"/>
    <property type="match status" value="2"/>
</dbReference>
<dbReference type="RefSeq" id="WP_085052173.1">
    <property type="nucleotide sequence ID" value="NZ_LNQR01000057.1"/>
</dbReference>
<dbReference type="SUPFAM" id="SSF48695">
    <property type="entry name" value="Multiheme cytochromes"/>
    <property type="match status" value="1"/>
</dbReference>
<dbReference type="Pfam" id="PF00034">
    <property type="entry name" value="Cytochrom_C"/>
    <property type="match status" value="1"/>
</dbReference>
<keyword evidence="8" id="KW-1185">Reference proteome</keyword>
<feature type="domain" description="Cytochrome c" evidence="6">
    <location>
        <begin position="169"/>
        <end position="367"/>
    </location>
</feature>
<dbReference type="PROSITE" id="PS51007">
    <property type="entry name" value="CYTC"/>
    <property type="match status" value="2"/>
</dbReference>
<proteinExistence type="predicted"/>
<keyword evidence="1 4" id="KW-0349">Heme</keyword>
<organism evidence="7 8">
    <name type="scientific">Candidatus Magnetominusculus xianensis</name>
    <dbReference type="NCBI Taxonomy" id="1748249"/>
    <lineage>
        <taxon>Bacteria</taxon>
        <taxon>Pseudomonadati</taxon>
        <taxon>Nitrospirota</taxon>
        <taxon>Nitrospiria</taxon>
        <taxon>Nitrospirales</taxon>
        <taxon>Nitrospiraceae</taxon>
        <taxon>Candidatus Magnetominusculus</taxon>
    </lineage>
</organism>
<dbReference type="Gene3D" id="1.10.760.10">
    <property type="entry name" value="Cytochrome c-like domain"/>
    <property type="match status" value="3"/>
</dbReference>
<evidence type="ECO:0000256" key="5">
    <source>
        <dbReference type="SAM" id="Phobius"/>
    </source>
</evidence>
<dbReference type="EMBL" id="LNQR01000057">
    <property type="protein sequence ID" value="KWT86063.1"/>
    <property type="molecule type" value="Genomic_DNA"/>
</dbReference>
<keyword evidence="2 4" id="KW-0479">Metal-binding</keyword>
<evidence type="ECO:0000313" key="7">
    <source>
        <dbReference type="EMBL" id="KWT86063.1"/>
    </source>
</evidence>
<dbReference type="InterPro" id="IPR036280">
    <property type="entry name" value="Multihaem_cyt_sf"/>
</dbReference>
<dbReference type="PANTHER" id="PTHR33751">
    <property type="entry name" value="CBB3-TYPE CYTOCHROME C OXIDASE SUBUNIT FIXP"/>
    <property type="match status" value="1"/>
</dbReference>
<evidence type="ECO:0000256" key="1">
    <source>
        <dbReference type="ARBA" id="ARBA00022617"/>
    </source>
</evidence>
<dbReference type="InterPro" id="IPR009056">
    <property type="entry name" value="Cyt_c-like_dom"/>
</dbReference>
<accession>A0ABR5SFH1</accession>
<evidence type="ECO:0000256" key="4">
    <source>
        <dbReference type="PROSITE-ProRule" id="PRU00433"/>
    </source>
</evidence>
<keyword evidence="5" id="KW-0812">Transmembrane</keyword>
<protein>
    <submittedName>
        <fullName evidence="7">Cytochrome C</fullName>
    </submittedName>
</protein>
<keyword evidence="5" id="KW-1133">Transmembrane helix</keyword>
<gene>
    <name evidence="7" type="ORF">ASN18_1550</name>
</gene>
<reference evidence="7 8" key="1">
    <citation type="submission" date="2015-11" db="EMBL/GenBank/DDBJ databases">
        <authorList>
            <person name="Lin W."/>
        </authorList>
    </citation>
    <scope>NUCLEOTIDE SEQUENCE [LARGE SCALE GENOMIC DNA]</scope>
    <source>
        <strain evidence="7 8">HCH-1</strain>
    </source>
</reference>
<sequence>MHGRYYSWMIFLSAVVLIVFTLMFIRGEMSPEWKPYQLEYRDLAIANAKDAEAKKAAMSMDIEVKQIYLGGLKRVDRCTSCHLGVENPAMAKMPLPLKTHSGPYLKDHSSDKFGCTVCHNGQGRAVDMKNAHGLGHDTHWDLPILPLKYIESSCASCHDAEMLKTNGGSKLAGGEVLFRERGCKGCHKLEGVGGVIGKALDGVGSQPVAYFPMKNIPGEKTVYAWMKEHFDDPRNVVATSEMKSDFTDLETDQLTTYILSLHSEEIPKKYRRHGKGLDIPNTGEYLYKMYCGSCHDTGKDSVYDEVFKRTIPSISNPSFLKTVDKKYLKTIIEEGRAGTQMTAWKSAAAGLTDDQIDKITDYIMQDKPASASMGFDCGPYKPDVQHGEELYRVRCVSCHGKKGEGGVGLNLRNPVVQKGASTDFLAITLRDGREGTHMAAFGVDGAGLSDENIADIVAFVKTLSTKK</sequence>
<feature type="transmembrane region" description="Helical" evidence="5">
    <location>
        <begin position="6"/>
        <end position="25"/>
    </location>
</feature>
<dbReference type="InterPro" id="IPR050597">
    <property type="entry name" value="Cytochrome_c_Oxidase_Subunit"/>
</dbReference>
<dbReference type="SUPFAM" id="SSF46626">
    <property type="entry name" value="Cytochrome c"/>
    <property type="match status" value="3"/>
</dbReference>
<evidence type="ECO:0000256" key="2">
    <source>
        <dbReference type="ARBA" id="ARBA00022723"/>
    </source>
</evidence>
<name>A0ABR5SFH1_9BACT</name>
<keyword evidence="5" id="KW-0472">Membrane</keyword>
<feature type="domain" description="Cytochrome c" evidence="6">
    <location>
        <begin position="382"/>
        <end position="464"/>
    </location>
</feature>
<keyword evidence="3 4" id="KW-0408">Iron</keyword>
<evidence type="ECO:0000313" key="8">
    <source>
        <dbReference type="Proteomes" id="UP000060487"/>
    </source>
</evidence>